<feature type="domain" description="PAZ" evidence="2">
    <location>
        <begin position="276"/>
        <end position="386"/>
    </location>
</feature>
<organism evidence="4 5">
    <name type="scientific">Panagrolaimus davidi</name>
    <dbReference type="NCBI Taxonomy" id="227884"/>
    <lineage>
        <taxon>Eukaryota</taxon>
        <taxon>Metazoa</taxon>
        <taxon>Ecdysozoa</taxon>
        <taxon>Nematoda</taxon>
        <taxon>Chromadorea</taxon>
        <taxon>Rhabditida</taxon>
        <taxon>Tylenchina</taxon>
        <taxon>Panagrolaimomorpha</taxon>
        <taxon>Panagrolaimoidea</taxon>
        <taxon>Panagrolaimidae</taxon>
        <taxon>Panagrolaimus</taxon>
    </lineage>
</organism>
<dbReference type="Gene3D" id="2.170.260.10">
    <property type="entry name" value="paz domain"/>
    <property type="match status" value="1"/>
</dbReference>
<dbReference type="InterPro" id="IPR012337">
    <property type="entry name" value="RNaseH-like_sf"/>
</dbReference>
<dbReference type="CDD" id="cd02846">
    <property type="entry name" value="PAZ_argonaute_like"/>
    <property type="match status" value="1"/>
</dbReference>
<keyword evidence="4" id="KW-1185">Reference proteome</keyword>
<feature type="domain" description="Piwi" evidence="3">
    <location>
        <begin position="549"/>
        <end position="786"/>
    </location>
</feature>
<dbReference type="InterPro" id="IPR003100">
    <property type="entry name" value="PAZ_dom"/>
</dbReference>
<dbReference type="InterPro" id="IPR036085">
    <property type="entry name" value="PAZ_dom_sf"/>
</dbReference>
<dbReference type="PROSITE" id="PS50821">
    <property type="entry name" value="PAZ"/>
    <property type="match status" value="1"/>
</dbReference>
<evidence type="ECO:0000313" key="4">
    <source>
        <dbReference type="Proteomes" id="UP000887578"/>
    </source>
</evidence>
<dbReference type="InterPro" id="IPR003165">
    <property type="entry name" value="Piwi"/>
</dbReference>
<reference evidence="5" key="1">
    <citation type="submission" date="2022-11" db="UniProtKB">
        <authorList>
            <consortium name="WormBaseParasite"/>
        </authorList>
    </citation>
    <scope>IDENTIFICATION</scope>
</reference>
<dbReference type="SUPFAM" id="SSF53098">
    <property type="entry name" value="Ribonuclease H-like"/>
    <property type="match status" value="1"/>
</dbReference>
<dbReference type="InterPro" id="IPR036397">
    <property type="entry name" value="RNaseH_sf"/>
</dbReference>
<dbReference type="WBParaSite" id="PDA_v2.g23363.t1">
    <property type="protein sequence ID" value="PDA_v2.g23363.t1"/>
    <property type="gene ID" value="PDA_v2.g23363"/>
</dbReference>
<dbReference type="PANTHER" id="PTHR22891">
    <property type="entry name" value="EUKARYOTIC TRANSLATION INITIATION FACTOR 2C"/>
    <property type="match status" value="1"/>
</dbReference>
<dbReference type="Gene3D" id="3.30.420.10">
    <property type="entry name" value="Ribonuclease H-like superfamily/Ribonuclease H"/>
    <property type="match status" value="1"/>
</dbReference>
<evidence type="ECO:0000256" key="1">
    <source>
        <dbReference type="SAM" id="MobiDB-lite"/>
    </source>
</evidence>
<dbReference type="Pfam" id="PF02171">
    <property type="entry name" value="Piwi"/>
    <property type="match status" value="1"/>
</dbReference>
<dbReference type="AlphaFoldDB" id="A0A914PX43"/>
<dbReference type="PROSITE" id="PS50822">
    <property type="entry name" value="PIWI"/>
    <property type="match status" value="1"/>
</dbReference>
<dbReference type="Proteomes" id="UP000887578">
    <property type="component" value="Unplaced"/>
</dbReference>
<evidence type="ECO:0000259" key="2">
    <source>
        <dbReference type="PROSITE" id="PS50821"/>
    </source>
</evidence>
<dbReference type="SUPFAM" id="SSF101690">
    <property type="entry name" value="PAZ domain"/>
    <property type="match status" value="1"/>
</dbReference>
<protein>
    <submittedName>
        <fullName evidence="5">Uncharacterized protein</fullName>
    </submittedName>
</protein>
<dbReference type="GO" id="GO:0003723">
    <property type="term" value="F:RNA binding"/>
    <property type="evidence" value="ECO:0007669"/>
    <property type="project" value="InterPro"/>
</dbReference>
<name>A0A914PX43_9BILA</name>
<feature type="region of interest" description="Disordered" evidence="1">
    <location>
        <begin position="1"/>
        <end position="34"/>
    </location>
</feature>
<proteinExistence type="predicted"/>
<dbReference type="Gene3D" id="3.40.50.2300">
    <property type="match status" value="1"/>
</dbReference>
<sequence>MNRGGYGGPRPFQPRAQNYAPRFSSNAPRQPVEPAGKVVTFDQCRDGKITPASDSQQLLINTYDLERPGRGVIQYELKFIADYGRVDQPLEDLSEIPTRHVLASVRRICLTRLYELLFQQHCAYFEANKLNKNGMYEHVYVYDRAIKFYCSLEMPDRGEQNPFHIDISSMTPDLFDHLRNPKKVFATLKQTQKLEPDTSNAAEMATYLEALFCQHQFDGPERFVKFGSKMFDLKSKFNITGGCELKDGHHKSVRIAENVAELQIDAKISPFHQGLSFLHYLHARFGLGPHDDFCSHSVIGKLAHLKGLFVRTIHKTNNEVFRIRGFTRVPADQLTFEDRNGTRISVATYFETIYKMKFEFPHFPCVIKKSGPKEMHFPFEVLEVQQGQKFPKDDMNNMQEQNMIKAAQRLPGTMIEEIENQKKLASINDEDQYVSAAQVRIKPGMKTVKAEVLNAPVITYKNAVPKQVDYAVWDLRDVEFVKPVEINALAIFYNNVQRNTALEVAQKIQQQATRLGMRIHSKECFELNNGQLNAAYLEEAILHYRDTVGVDFVLAFVSGSDFHNILKATETVTHVPTQQVEPKTVSNPKLGAVTLGNIIQKMNLKHGGYNQYFQQAAPSQVNGDRIDLFQSFLQDTMVMGFYMTHPSPGSPEDLPSICGYSFTTNKRGNVARGGFVYTKPRQTILSEDELRKPLEDAVKLYFQENSSYPQRVLVYRFGTSDGEIEKIRAEECGTMMNGLTAAMNGQAPKLTVIAVRRQHNTRVFKQRNEIDPRAKPPFQNVTPGTC</sequence>
<accession>A0A914PX43</accession>
<dbReference type="SMART" id="SM00950">
    <property type="entry name" value="Piwi"/>
    <property type="match status" value="1"/>
</dbReference>
<dbReference type="Pfam" id="PF02170">
    <property type="entry name" value="PAZ"/>
    <property type="match status" value="1"/>
</dbReference>
<evidence type="ECO:0000313" key="5">
    <source>
        <dbReference type="WBParaSite" id="PDA_v2.g23363.t1"/>
    </source>
</evidence>
<evidence type="ECO:0000259" key="3">
    <source>
        <dbReference type="PROSITE" id="PS50822"/>
    </source>
</evidence>